<evidence type="ECO:0000256" key="10">
    <source>
        <dbReference type="ARBA" id="ARBA00023170"/>
    </source>
</evidence>
<keyword evidence="3" id="KW-1003">Cell membrane</keyword>
<dbReference type="Pfam" id="PF08263">
    <property type="entry name" value="LRRNT_2"/>
    <property type="match status" value="1"/>
</dbReference>
<protein>
    <submittedName>
        <fullName evidence="15">Phytosulfokine receptor 1-like</fullName>
    </submittedName>
</protein>
<evidence type="ECO:0000256" key="3">
    <source>
        <dbReference type="ARBA" id="ARBA00022475"/>
    </source>
</evidence>
<evidence type="ECO:0000313" key="15">
    <source>
        <dbReference type="RefSeq" id="XP_038978118.1"/>
    </source>
</evidence>
<dbReference type="Pfam" id="PF13855">
    <property type="entry name" value="LRR_8"/>
    <property type="match status" value="3"/>
</dbReference>
<evidence type="ECO:0000256" key="7">
    <source>
        <dbReference type="ARBA" id="ARBA00022737"/>
    </source>
</evidence>
<dbReference type="Pfam" id="PF12799">
    <property type="entry name" value="LRR_4"/>
    <property type="match status" value="1"/>
</dbReference>
<evidence type="ECO:0000259" key="13">
    <source>
        <dbReference type="Pfam" id="PF08263"/>
    </source>
</evidence>
<dbReference type="PANTHER" id="PTHR27000">
    <property type="entry name" value="LEUCINE-RICH REPEAT RECEPTOR-LIKE PROTEIN KINASE FAMILY PROTEIN-RELATED"/>
    <property type="match status" value="1"/>
</dbReference>
<dbReference type="SUPFAM" id="SSF52058">
    <property type="entry name" value="L domain-like"/>
    <property type="match status" value="1"/>
</dbReference>
<dbReference type="SUPFAM" id="SSF52047">
    <property type="entry name" value="RNI-like"/>
    <property type="match status" value="1"/>
</dbReference>
<feature type="transmembrane region" description="Helical" evidence="12">
    <location>
        <begin position="747"/>
        <end position="769"/>
    </location>
</feature>
<evidence type="ECO:0000256" key="9">
    <source>
        <dbReference type="ARBA" id="ARBA00023136"/>
    </source>
</evidence>
<keyword evidence="11" id="KW-0325">Glycoprotein</keyword>
<evidence type="ECO:0000256" key="1">
    <source>
        <dbReference type="ARBA" id="ARBA00004162"/>
    </source>
</evidence>
<dbReference type="RefSeq" id="XP_038978118.1">
    <property type="nucleotide sequence ID" value="XM_039122190.1"/>
</dbReference>
<keyword evidence="4" id="KW-0433">Leucine-rich repeat</keyword>
<evidence type="ECO:0000256" key="4">
    <source>
        <dbReference type="ARBA" id="ARBA00022614"/>
    </source>
</evidence>
<dbReference type="InterPro" id="IPR003591">
    <property type="entry name" value="Leu-rich_rpt_typical-subtyp"/>
</dbReference>
<dbReference type="GO" id="GO:0005886">
    <property type="term" value="C:plasma membrane"/>
    <property type="evidence" value="ECO:0007669"/>
    <property type="project" value="UniProtKB-SubCell"/>
</dbReference>
<evidence type="ECO:0000256" key="2">
    <source>
        <dbReference type="ARBA" id="ARBA00009592"/>
    </source>
</evidence>
<keyword evidence="9 12" id="KW-0472">Membrane</keyword>
<organism evidence="14 15">
    <name type="scientific">Phoenix dactylifera</name>
    <name type="common">Date palm</name>
    <dbReference type="NCBI Taxonomy" id="42345"/>
    <lineage>
        <taxon>Eukaryota</taxon>
        <taxon>Viridiplantae</taxon>
        <taxon>Streptophyta</taxon>
        <taxon>Embryophyta</taxon>
        <taxon>Tracheophyta</taxon>
        <taxon>Spermatophyta</taxon>
        <taxon>Magnoliopsida</taxon>
        <taxon>Liliopsida</taxon>
        <taxon>Arecaceae</taxon>
        <taxon>Coryphoideae</taxon>
        <taxon>Phoeniceae</taxon>
        <taxon>Phoenix</taxon>
    </lineage>
</organism>
<name>A0A8B9A2R0_PHODC</name>
<dbReference type="Gene3D" id="3.80.10.10">
    <property type="entry name" value="Ribonuclease Inhibitor"/>
    <property type="match status" value="4"/>
</dbReference>
<gene>
    <name evidence="15" type="primary">LOC103722750</name>
</gene>
<keyword evidence="7" id="KW-0677">Repeat</keyword>
<dbReference type="FunFam" id="3.80.10.10:FF:000213">
    <property type="entry name" value="Tyrosine-sulfated glycopeptide receptor 1"/>
    <property type="match status" value="1"/>
</dbReference>
<dbReference type="InterPro" id="IPR032675">
    <property type="entry name" value="LRR_dom_sf"/>
</dbReference>
<dbReference type="PANTHER" id="PTHR27000:SF711">
    <property type="entry name" value="PROTEIN KINASE DOMAIN-CONTAINING PROTEIN"/>
    <property type="match status" value="1"/>
</dbReference>
<dbReference type="FunFam" id="3.80.10.10:FF:000041">
    <property type="entry name" value="LRR receptor-like serine/threonine-protein kinase ERECTA"/>
    <property type="match status" value="1"/>
</dbReference>
<dbReference type="OrthoDB" id="785701at2759"/>
<evidence type="ECO:0000256" key="8">
    <source>
        <dbReference type="ARBA" id="ARBA00022989"/>
    </source>
</evidence>
<dbReference type="Pfam" id="PF00560">
    <property type="entry name" value="LRR_1"/>
    <property type="match status" value="3"/>
</dbReference>
<dbReference type="InterPro" id="IPR025875">
    <property type="entry name" value="Leu-rich_rpt_4"/>
</dbReference>
<evidence type="ECO:0000256" key="11">
    <source>
        <dbReference type="ARBA" id="ARBA00023180"/>
    </source>
</evidence>
<dbReference type="InterPro" id="IPR013210">
    <property type="entry name" value="LRR_N_plant-typ"/>
</dbReference>
<evidence type="ECO:0000256" key="12">
    <source>
        <dbReference type="SAM" id="Phobius"/>
    </source>
</evidence>
<dbReference type="AlphaFoldDB" id="A0A8B9A2R0"/>
<dbReference type="SMART" id="SM00369">
    <property type="entry name" value="LRR_TYP"/>
    <property type="match status" value="8"/>
</dbReference>
<sequence>MPLVYWKNAQRNLLYKHYINFPPAVDLSNNMMDGTVWKEIGNLRLLQVLDLSNNNFTGSIPYELSGLRNLETLDLSFNDLSGTIPASLVDLTFLSSFNVAHNHLQGQIPMGEKGMVNTSLSIKKRNIDGSQLLRLPCLLSMAKSASLPFILVPCDQGKHLHELTTRAMKGLWQVLPMYPLFCAIFFISLYSQPCASNSKNLSCNSNDLRELEAFSNGLDSRIDGWKFHDAPAANCCSWPGVRCALFSVFSSSSINSTNPCLRVVGLDLASKDLKGLLPNSVSGLDRLSFLNLSHNSLRGTVPPELFHLRRMEVLDLNSNNFTGELGKGISNLTSLSYLDVSFNRFTGFIPDSFHGLQRLESFSAESNRLEGRLPNSLSSCSMLGLLNLRNNSLDGNIDLNFASLVQLVVLNLGSNRFSGHIPKSLSSCRALQVLNLASNNLHGKIPNSFRNLHALSYLSVSKNSLSNVSVALQTLQECQNLTVLILTMNFYGEELPNNGIQGFHSLQALVVAVCALTGSIPSWLANIKELSLLDLSWNHFTGGIPLCIGSLDYLFYLDLSNNSLTGEIPMSLTKLKTLNSDSLSHNGSSSHGIPFFSWKNPTRLLWYKQYMNFPPTVDLSNNMMDGTIWKEIGNLRLLQVLDLSNNNFTGSIPDELSGLRNLETLDLSFNGLSGTIPASLVNLTFLSSFNVAHNHLQGQIPKGGQFSTFSSSSFEGNPGLCGEFFLVCNSTSKPPEEEENDREESNFVLEGLPLAMGFISGFLLIVILFSKFCRY</sequence>
<keyword evidence="5 12" id="KW-0812">Transmembrane</keyword>
<evidence type="ECO:0000313" key="14">
    <source>
        <dbReference type="Proteomes" id="UP000228380"/>
    </source>
</evidence>
<comment type="similarity">
    <text evidence="2">Belongs to the RLP family.</text>
</comment>
<dbReference type="Proteomes" id="UP000228380">
    <property type="component" value="Unplaced"/>
</dbReference>
<keyword evidence="14" id="KW-1185">Reference proteome</keyword>
<keyword evidence="8 12" id="KW-1133">Transmembrane helix</keyword>
<feature type="domain" description="Leucine-rich repeat-containing N-terminal plant-type" evidence="13">
    <location>
        <begin position="205"/>
        <end position="243"/>
    </location>
</feature>
<reference evidence="15" key="1">
    <citation type="submission" date="2025-08" db="UniProtKB">
        <authorList>
            <consortium name="RefSeq"/>
        </authorList>
    </citation>
    <scope>IDENTIFICATION</scope>
    <source>
        <tissue evidence="15">Young leaves</tissue>
    </source>
</reference>
<comment type="subcellular location">
    <subcellularLocation>
        <location evidence="1">Cell membrane</location>
        <topology evidence="1">Single-pass membrane protein</topology>
    </subcellularLocation>
</comment>
<keyword evidence="10" id="KW-0675">Receptor</keyword>
<accession>A0A8B9A2R0</accession>
<keyword evidence="6" id="KW-0732">Signal</keyword>
<dbReference type="FunFam" id="3.80.10.10:FF:000383">
    <property type="entry name" value="Leucine-rich repeat receptor protein kinase EMS1"/>
    <property type="match status" value="1"/>
</dbReference>
<evidence type="ECO:0000256" key="5">
    <source>
        <dbReference type="ARBA" id="ARBA00022692"/>
    </source>
</evidence>
<dbReference type="KEGG" id="pda:103722750"/>
<dbReference type="PRINTS" id="PR00019">
    <property type="entry name" value="LEURICHRPT"/>
</dbReference>
<dbReference type="InterPro" id="IPR001611">
    <property type="entry name" value="Leu-rich_rpt"/>
</dbReference>
<dbReference type="GeneID" id="103722750"/>
<proteinExistence type="inferred from homology"/>
<evidence type="ECO:0000256" key="6">
    <source>
        <dbReference type="ARBA" id="ARBA00022729"/>
    </source>
</evidence>